<keyword evidence="3" id="KW-0677">Repeat</keyword>
<name>A0A553N347_9TELE</name>
<proteinExistence type="predicted"/>
<dbReference type="FunFam" id="1.25.40.10:FF:000537">
    <property type="entry name" value="Tetratricopeptide repeat domain 25"/>
    <property type="match status" value="1"/>
</dbReference>
<reference evidence="10 11" key="1">
    <citation type="journal article" date="2019" name="Sci. Data">
        <title>Hybrid genome assembly and annotation of Danionella translucida.</title>
        <authorList>
            <person name="Kadobianskyi M."/>
            <person name="Schulze L."/>
            <person name="Schuelke M."/>
            <person name="Judkewitz B."/>
        </authorList>
    </citation>
    <scope>NUCLEOTIDE SEQUENCE [LARGE SCALE GENOMIC DNA]</scope>
    <source>
        <strain evidence="10 11">Bolton</strain>
    </source>
</reference>
<dbReference type="STRING" id="623744.A0A553N347"/>
<evidence type="ECO:0000256" key="1">
    <source>
        <dbReference type="ARBA" id="ARBA00004430"/>
    </source>
</evidence>
<evidence type="ECO:0000256" key="9">
    <source>
        <dbReference type="PROSITE-ProRule" id="PRU00339"/>
    </source>
</evidence>
<accession>A0A553N347</accession>
<keyword evidence="6" id="KW-0966">Cell projection</keyword>
<keyword evidence="4 9" id="KW-0802">TPR repeat</keyword>
<dbReference type="InterPro" id="IPR019734">
    <property type="entry name" value="TPR_rpt"/>
</dbReference>
<keyword evidence="2" id="KW-0963">Cytoplasm</keyword>
<dbReference type="EMBL" id="SRMA01027102">
    <property type="protein sequence ID" value="TRY59839.1"/>
    <property type="molecule type" value="Genomic_DNA"/>
</dbReference>
<dbReference type="Proteomes" id="UP000316079">
    <property type="component" value="Unassembled WGS sequence"/>
</dbReference>
<gene>
    <name evidence="10" type="ORF">DNTS_035260</name>
</gene>
<keyword evidence="5" id="KW-0206">Cytoskeleton</keyword>
<dbReference type="OrthoDB" id="10268002at2759"/>
<dbReference type="Pfam" id="PF13424">
    <property type="entry name" value="TPR_12"/>
    <property type="match status" value="1"/>
</dbReference>
<dbReference type="InterPro" id="IPR040111">
    <property type="entry name" value="ODAD4"/>
</dbReference>
<dbReference type="PROSITE" id="PS50005">
    <property type="entry name" value="TPR"/>
    <property type="match status" value="1"/>
</dbReference>
<evidence type="ECO:0000256" key="6">
    <source>
        <dbReference type="ARBA" id="ARBA00023273"/>
    </source>
</evidence>
<organism evidence="10 11">
    <name type="scientific">Danionella cerebrum</name>
    <dbReference type="NCBI Taxonomy" id="2873325"/>
    <lineage>
        <taxon>Eukaryota</taxon>
        <taxon>Metazoa</taxon>
        <taxon>Chordata</taxon>
        <taxon>Craniata</taxon>
        <taxon>Vertebrata</taxon>
        <taxon>Euteleostomi</taxon>
        <taxon>Actinopterygii</taxon>
        <taxon>Neopterygii</taxon>
        <taxon>Teleostei</taxon>
        <taxon>Ostariophysi</taxon>
        <taxon>Cypriniformes</taxon>
        <taxon>Danionidae</taxon>
        <taxon>Danioninae</taxon>
        <taxon>Danionella</taxon>
    </lineage>
</organism>
<dbReference type="SMART" id="SM00028">
    <property type="entry name" value="TPR"/>
    <property type="match status" value="5"/>
</dbReference>
<comment type="caution">
    <text evidence="10">The sequence shown here is derived from an EMBL/GenBank/DDBJ whole genome shotgun (WGS) entry which is preliminary data.</text>
</comment>
<dbReference type="Gene3D" id="1.25.40.10">
    <property type="entry name" value="Tetratricopeptide repeat domain"/>
    <property type="match status" value="2"/>
</dbReference>
<dbReference type="GO" id="GO:0005930">
    <property type="term" value="C:axoneme"/>
    <property type="evidence" value="ECO:0007669"/>
    <property type="project" value="UniProtKB-SubCell"/>
</dbReference>
<evidence type="ECO:0000256" key="2">
    <source>
        <dbReference type="ARBA" id="ARBA00022490"/>
    </source>
</evidence>
<dbReference type="AlphaFoldDB" id="A0A553N347"/>
<dbReference type="PANTHER" id="PTHR23040">
    <property type="match status" value="1"/>
</dbReference>
<evidence type="ECO:0000256" key="5">
    <source>
        <dbReference type="ARBA" id="ARBA00023212"/>
    </source>
</evidence>
<dbReference type="SUPFAM" id="SSF48452">
    <property type="entry name" value="TPR-like"/>
    <property type="match status" value="1"/>
</dbReference>
<evidence type="ECO:0000313" key="10">
    <source>
        <dbReference type="EMBL" id="TRY59839.1"/>
    </source>
</evidence>
<protein>
    <recommendedName>
        <fullName evidence="7">Outer dynein arm-docking complex subunit 4</fullName>
    </recommendedName>
    <alternativeName>
        <fullName evidence="8">Tetratricopeptide repeat protein 25</fullName>
    </alternativeName>
</protein>
<comment type="subcellular location">
    <subcellularLocation>
        <location evidence="1">Cytoplasm</location>
        <location evidence="1">Cytoskeleton</location>
        <location evidence="1">Cilium axoneme</location>
    </subcellularLocation>
</comment>
<sequence>MSDNEELQVPKSTFTTYLAEGDQLFNKGEYVKAIECFTTALNLQPGDKNCLVARSRCFVKLGDAEKALKDAESSLKDDKNYFKGLYQKAEALYTMGDFEFALVYYHRGHKLRPELQEFRLGIQKSQEAINNSISNPSSVMLENKGDLSFFHKSKEVLSSSRRKESRKSGQKIDKGEKTAKQLLGQLYSDREYLEKLLHDDDLIKGKVRTGERVQDLIVNSISYLDTRMAFWQQQKPIYARHRDKKLMQQQWSRVQNKPPTDPARYVLSTLEDIDTGNAESGLKKARELMKVVKEWSEDVLPGKSEILGNLHSCIGNALMDLGNMDKALHHHEKDLELAKKCNLMDNKSRALDNIGRVYARIGKFQQAIQVWEEKLPLACGGLEKAWLFHELGQCYLELKCYADALNYGKRSLMAADDIGDVKWQLNANVLSAQAECESCDHEESNPTDHSVCPHKRSSDLHFYAVKLGNFKACVLYFEKSLDQAKLLQDNSACEAIRKALHEARQKNPLQLQDKSERLGSS</sequence>
<dbReference type="PANTHER" id="PTHR23040:SF1">
    <property type="entry name" value="OUTER DYNEIN ARM-DOCKING COMPLEX SUBUNIT 4"/>
    <property type="match status" value="1"/>
</dbReference>
<evidence type="ECO:0000313" key="11">
    <source>
        <dbReference type="Proteomes" id="UP000316079"/>
    </source>
</evidence>
<evidence type="ECO:0000256" key="7">
    <source>
        <dbReference type="ARBA" id="ARBA00034139"/>
    </source>
</evidence>
<dbReference type="FunFam" id="1.25.40.10:FF:000795">
    <property type="entry name" value="Tetratricopeptide repeat protein 25"/>
    <property type="match status" value="1"/>
</dbReference>
<feature type="repeat" description="TPR" evidence="9">
    <location>
        <begin position="14"/>
        <end position="47"/>
    </location>
</feature>
<keyword evidence="11" id="KW-1185">Reference proteome</keyword>
<dbReference type="InterPro" id="IPR011990">
    <property type="entry name" value="TPR-like_helical_dom_sf"/>
</dbReference>
<evidence type="ECO:0000256" key="3">
    <source>
        <dbReference type="ARBA" id="ARBA00022737"/>
    </source>
</evidence>
<evidence type="ECO:0000256" key="4">
    <source>
        <dbReference type="ARBA" id="ARBA00022803"/>
    </source>
</evidence>
<evidence type="ECO:0000256" key="8">
    <source>
        <dbReference type="ARBA" id="ARBA00034143"/>
    </source>
</evidence>